<keyword evidence="1" id="KW-0812">Transmembrane</keyword>
<proteinExistence type="predicted"/>
<protein>
    <submittedName>
        <fullName evidence="2">SO2930 family diheme c-type cytochrome</fullName>
    </submittedName>
</protein>
<feature type="transmembrane region" description="Helical" evidence="1">
    <location>
        <begin position="5"/>
        <end position="24"/>
    </location>
</feature>
<gene>
    <name evidence="2" type="ORF">AAG747_26165</name>
</gene>
<evidence type="ECO:0000256" key="1">
    <source>
        <dbReference type="SAM" id="Phobius"/>
    </source>
</evidence>
<organism evidence="2 3">
    <name type="scientific">Rapidithrix thailandica</name>
    <dbReference type="NCBI Taxonomy" id="413964"/>
    <lineage>
        <taxon>Bacteria</taxon>
        <taxon>Pseudomonadati</taxon>
        <taxon>Bacteroidota</taxon>
        <taxon>Cytophagia</taxon>
        <taxon>Cytophagales</taxon>
        <taxon>Flammeovirgaceae</taxon>
        <taxon>Rapidithrix</taxon>
    </lineage>
</organism>
<comment type="caution">
    <text evidence="2">The sequence shown here is derived from an EMBL/GenBank/DDBJ whole genome shotgun (WGS) entry which is preliminary data.</text>
</comment>
<keyword evidence="1" id="KW-1133">Transmembrane helix</keyword>
<accession>A0AAW9S2K7</accession>
<dbReference type="AlphaFoldDB" id="A0AAW9S2K7"/>
<dbReference type="EMBL" id="JBDKWZ010000022">
    <property type="protein sequence ID" value="MEN7551429.1"/>
    <property type="molecule type" value="Genomic_DNA"/>
</dbReference>
<dbReference type="Proteomes" id="UP001403385">
    <property type="component" value="Unassembled WGS sequence"/>
</dbReference>
<keyword evidence="1" id="KW-0472">Membrane</keyword>
<evidence type="ECO:0000313" key="2">
    <source>
        <dbReference type="EMBL" id="MEN7551429.1"/>
    </source>
</evidence>
<evidence type="ECO:0000313" key="3">
    <source>
        <dbReference type="Proteomes" id="UP001403385"/>
    </source>
</evidence>
<keyword evidence="3" id="KW-1185">Reference proteome</keyword>
<dbReference type="InterPro" id="IPR022269">
    <property type="entry name" value="SO_2930-like_C"/>
</dbReference>
<name>A0AAW9S2K7_9BACT</name>
<sequence>MQKHLYILIGIFAMVMLGSSWIQLSKSAQPTFAPNTRLSDYGLFKGDIAELQPAQGVFAYELNSPLFTDYAYKFRVVKLPDGSPMQYKPEQAFDFPVGTIIAKTFYYPKDFRKLHKGRQLIETRILMHQEEGWVAFPYVWNEAQTEAYLDVAGNIQAVTWINEKGKKMKTNYVVPNMNQCKGCHAFDDKIIPIGPTARQLNRPSPFEDEKPNQLVQWAAQGKLAGLPSPDQIPQMAVWDNPSQASLGLRARAWLDANCAHCHNAHGPANTSGLFLNWHQSDSTTWGVNKTPVAAGRGSGGRLYTIVPGKPHESILMYRIASNDPGVMMPELGRTLVHKEGVELIEEWIRSMEPQP</sequence>
<dbReference type="RefSeq" id="WP_346824210.1">
    <property type="nucleotide sequence ID" value="NZ_JBDKWZ010000022.1"/>
</dbReference>
<dbReference type="NCBIfam" id="TIGR03806">
    <property type="entry name" value="chp_HNE_0200"/>
    <property type="match status" value="1"/>
</dbReference>
<reference evidence="2 3" key="1">
    <citation type="submission" date="2024-04" db="EMBL/GenBank/DDBJ databases">
        <title>Novel genus in family Flammeovirgaceae.</title>
        <authorList>
            <person name="Nguyen T.H."/>
            <person name="Vuong T.Q."/>
            <person name="Le H."/>
            <person name="Kim S.-G."/>
        </authorList>
    </citation>
    <scope>NUCLEOTIDE SEQUENCE [LARGE SCALE GENOMIC DNA]</scope>
    <source>
        <strain evidence="2 3">JCM 23209</strain>
    </source>
</reference>